<feature type="transmembrane region" description="Helical" evidence="8">
    <location>
        <begin position="132"/>
        <end position="155"/>
    </location>
</feature>
<dbReference type="Proteomes" id="UP000295375">
    <property type="component" value="Unassembled WGS sequence"/>
</dbReference>
<evidence type="ECO:0000313" key="10">
    <source>
        <dbReference type="Proteomes" id="UP000295375"/>
    </source>
</evidence>
<feature type="transmembrane region" description="Helical" evidence="8">
    <location>
        <begin position="161"/>
        <end position="179"/>
    </location>
</feature>
<comment type="similarity">
    <text evidence="2">Belongs to the AzlC family.</text>
</comment>
<dbReference type="Pfam" id="PF03591">
    <property type="entry name" value="AzlC"/>
    <property type="match status" value="1"/>
</dbReference>
<dbReference type="PANTHER" id="PTHR34979:SF1">
    <property type="entry name" value="INNER MEMBRANE PROTEIN YGAZ"/>
    <property type="match status" value="1"/>
</dbReference>
<feature type="transmembrane region" description="Helical" evidence="8">
    <location>
        <begin position="62"/>
        <end position="84"/>
    </location>
</feature>
<accession>A0A4R6ULJ0</accession>
<keyword evidence="4" id="KW-1003">Cell membrane</keyword>
<comment type="caution">
    <text evidence="9">The sequence shown here is derived from an EMBL/GenBank/DDBJ whole genome shotgun (WGS) entry which is preliminary data.</text>
</comment>
<reference evidence="9 10" key="1">
    <citation type="submission" date="2019-03" db="EMBL/GenBank/DDBJ databases">
        <title>Genomic Encyclopedia of Type Strains, Phase IV (KMG-IV): sequencing the most valuable type-strain genomes for metagenomic binning, comparative biology and taxonomic classification.</title>
        <authorList>
            <person name="Goeker M."/>
        </authorList>
    </citation>
    <scope>NUCLEOTIDE SEQUENCE [LARGE SCALE GENOMIC DNA]</scope>
    <source>
        <strain evidence="9 10">DSM 103792</strain>
    </source>
</reference>
<evidence type="ECO:0000256" key="3">
    <source>
        <dbReference type="ARBA" id="ARBA00022448"/>
    </source>
</evidence>
<evidence type="ECO:0000256" key="1">
    <source>
        <dbReference type="ARBA" id="ARBA00004651"/>
    </source>
</evidence>
<comment type="subcellular location">
    <subcellularLocation>
        <location evidence="1">Cell membrane</location>
        <topology evidence="1">Multi-pass membrane protein</topology>
    </subcellularLocation>
</comment>
<feature type="transmembrane region" description="Helical" evidence="8">
    <location>
        <begin position="191"/>
        <end position="224"/>
    </location>
</feature>
<dbReference type="InterPro" id="IPR011606">
    <property type="entry name" value="Brnchd-chn_aa_trnsp_permease"/>
</dbReference>
<evidence type="ECO:0000256" key="8">
    <source>
        <dbReference type="SAM" id="Phobius"/>
    </source>
</evidence>
<name>A0A4R6ULJ0_9GAMM</name>
<sequence length="237" mass="25433">MMAFATRRARLRVLLGVKRFIPLALPLLAFGASFGLYATQIGFAGEAAIAMSLLTFAGAAQFAALGVVATGGSLLALALAVLLINARYLSMGLTVSSTLPKRRIARLFCAQLMVDESWLLSRNRRGRHSSELFIGVGIAEFLLWALGTVVGVWFAAWLPSAQTLGIDIGITAFFLALLAGQLDNQEKRLAAISSGVLTLILILVNLSQLALLLAPLPILIYLSIRQVRLTRKPSTEN</sequence>
<evidence type="ECO:0000256" key="5">
    <source>
        <dbReference type="ARBA" id="ARBA00022692"/>
    </source>
</evidence>
<gene>
    <name evidence="9" type="ORF">EV696_11428</name>
</gene>
<dbReference type="PANTHER" id="PTHR34979">
    <property type="entry name" value="INNER MEMBRANE PROTEIN YGAZ"/>
    <property type="match status" value="1"/>
</dbReference>
<dbReference type="OrthoDB" id="6986109at2"/>
<dbReference type="AlphaFoldDB" id="A0A4R6ULJ0"/>
<keyword evidence="10" id="KW-1185">Reference proteome</keyword>
<evidence type="ECO:0000256" key="4">
    <source>
        <dbReference type="ARBA" id="ARBA00022475"/>
    </source>
</evidence>
<keyword evidence="5 8" id="KW-0812">Transmembrane</keyword>
<evidence type="ECO:0000256" key="2">
    <source>
        <dbReference type="ARBA" id="ARBA00010735"/>
    </source>
</evidence>
<organism evidence="9 10">
    <name type="scientific">Permianibacter aggregans</name>
    <dbReference type="NCBI Taxonomy" id="1510150"/>
    <lineage>
        <taxon>Bacteria</taxon>
        <taxon>Pseudomonadati</taxon>
        <taxon>Pseudomonadota</taxon>
        <taxon>Gammaproteobacteria</taxon>
        <taxon>Pseudomonadales</taxon>
        <taxon>Pseudomonadaceae</taxon>
        <taxon>Permianibacter</taxon>
    </lineage>
</organism>
<dbReference type="GO" id="GO:1903785">
    <property type="term" value="P:L-valine transmembrane transport"/>
    <property type="evidence" value="ECO:0007669"/>
    <property type="project" value="TreeGrafter"/>
</dbReference>
<dbReference type="GO" id="GO:0005886">
    <property type="term" value="C:plasma membrane"/>
    <property type="evidence" value="ECO:0007669"/>
    <property type="project" value="UniProtKB-SubCell"/>
</dbReference>
<dbReference type="EMBL" id="SNYM01000014">
    <property type="protein sequence ID" value="TDQ46243.1"/>
    <property type="molecule type" value="Genomic_DNA"/>
</dbReference>
<keyword evidence="3" id="KW-0813">Transport</keyword>
<dbReference type="RefSeq" id="WP_133591918.1">
    <property type="nucleotide sequence ID" value="NZ_CP037953.1"/>
</dbReference>
<protein>
    <submittedName>
        <fullName evidence="9">4-azaleucine resistance transporter AzlC</fullName>
    </submittedName>
</protein>
<keyword evidence="6 8" id="KW-1133">Transmembrane helix</keyword>
<proteinExistence type="inferred from homology"/>
<evidence type="ECO:0000313" key="9">
    <source>
        <dbReference type="EMBL" id="TDQ46243.1"/>
    </source>
</evidence>
<evidence type="ECO:0000256" key="6">
    <source>
        <dbReference type="ARBA" id="ARBA00022989"/>
    </source>
</evidence>
<keyword evidence="7 8" id="KW-0472">Membrane</keyword>
<evidence type="ECO:0000256" key="7">
    <source>
        <dbReference type="ARBA" id="ARBA00023136"/>
    </source>
</evidence>